<reference evidence="1" key="1">
    <citation type="submission" date="2019-08" db="EMBL/GenBank/DDBJ databases">
        <authorList>
            <person name="Kucharzyk K."/>
            <person name="Murdoch R.W."/>
            <person name="Higgins S."/>
            <person name="Loffler F."/>
        </authorList>
    </citation>
    <scope>NUCLEOTIDE SEQUENCE</scope>
</reference>
<protein>
    <submittedName>
        <fullName evidence="1">Uncharacterized protein</fullName>
    </submittedName>
</protein>
<dbReference type="AlphaFoldDB" id="A0A645GI21"/>
<comment type="caution">
    <text evidence="1">The sequence shown here is derived from an EMBL/GenBank/DDBJ whole genome shotgun (WGS) entry which is preliminary data.</text>
</comment>
<sequence>MRLFAVEHFTVEQERSLRRGIDAGEHVEHGRFSGAVGADKPYKLAVIDLDIKILYSHKAAEYNAKFSCFKNWYSLFSHFSPPPCSPSSGQPVACASV</sequence>
<evidence type="ECO:0000313" key="1">
    <source>
        <dbReference type="EMBL" id="MPN26578.1"/>
    </source>
</evidence>
<dbReference type="EMBL" id="VSSQ01076146">
    <property type="protein sequence ID" value="MPN26578.1"/>
    <property type="molecule type" value="Genomic_DNA"/>
</dbReference>
<organism evidence="1">
    <name type="scientific">bioreactor metagenome</name>
    <dbReference type="NCBI Taxonomy" id="1076179"/>
    <lineage>
        <taxon>unclassified sequences</taxon>
        <taxon>metagenomes</taxon>
        <taxon>ecological metagenomes</taxon>
    </lineage>
</organism>
<name>A0A645GI21_9ZZZZ</name>
<proteinExistence type="predicted"/>
<accession>A0A645GI21</accession>
<gene>
    <name evidence="1" type="ORF">SDC9_174003</name>
</gene>